<feature type="domain" description="Protein kinase" evidence="2">
    <location>
        <begin position="1"/>
        <end position="124"/>
    </location>
</feature>
<protein>
    <recommendedName>
        <fullName evidence="2">Protein kinase domain-containing protein</fullName>
    </recommendedName>
</protein>
<dbReference type="PROSITE" id="PS50011">
    <property type="entry name" value="PROTEIN_KINASE_DOM"/>
    <property type="match status" value="1"/>
</dbReference>
<dbReference type="InterPro" id="IPR000719">
    <property type="entry name" value="Prot_kinase_dom"/>
</dbReference>
<dbReference type="InterPro" id="IPR011009">
    <property type="entry name" value="Kinase-like_dom_sf"/>
</dbReference>
<evidence type="ECO:0000256" key="1">
    <source>
        <dbReference type="ARBA" id="ARBA00022729"/>
    </source>
</evidence>
<proteinExistence type="predicted"/>
<dbReference type="AlphaFoldDB" id="A0A9Q0GTA4"/>
<gene>
    <name evidence="3" type="ORF">NE237_029508</name>
</gene>
<reference evidence="3" key="1">
    <citation type="journal article" date="2023" name="Plant J.">
        <title>The genome of the king protea, Protea cynaroides.</title>
        <authorList>
            <person name="Chang J."/>
            <person name="Duong T.A."/>
            <person name="Schoeman C."/>
            <person name="Ma X."/>
            <person name="Roodt D."/>
            <person name="Barker N."/>
            <person name="Li Z."/>
            <person name="Van de Peer Y."/>
            <person name="Mizrachi E."/>
        </authorList>
    </citation>
    <scope>NUCLEOTIDE SEQUENCE</scope>
    <source>
        <tissue evidence="3">Young leaves</tissue>
    </source>
</reference>
<dbReference type="EMBL" id="JAMYWD010000012">
    <property type="protein sequence ID" value="KAJ4952676.1"/>
    <property type="molecule type" value="Genomic_DNA"/>
</dbReference>
<name>A0A9Q0GTA4_9MAGN</name>
<evidence type="ECO:0000313" key="3">
    <source>
        <dbReference type="EMBL" id="KAJ4952676.1"/>
    </source>
</evidence>
<evidence type="ECO:0000259" key="2">
    <source>
        <dbReference type="PROSITE" id="PS50011"/>
    </source>
</evidence>
<dbReference type="GO" id="GO:0005524">
    <property type="term" value="F:ATP binding"/>
    <property type="evidence" value="ECO:0007669"/>
    <property type="project" value="InterPro"/>
</dbReference>
<dbReference type="InterPro" id="IPR001245">
    <property type="entry name" value="Ser-Thr/Tyr_kinase_cat_dom"/>
</dbReference>
<dbReference type="OrthoDB" id="2418081at2759"/>
<dbReference type="SUPFAM" id="SSF56112">
    <property type="entry name" value="Protein kinase-like (PK-like)"/>
    <property type="match status" value="1"/>
</dbReference>
<organism evidence="3 4">
    <name type="scientific">Protea cynaroides</name>
    <dbReference type="NCBI Taxonomy" id="273540"/>
    <lineage>
        <taxon>Eukaryota</taxon>
        <taxon>Viridiplantae</taxon>
        <taxon>Streptophyta</taxon>
        <taxon>Embryophyta</taxon>
        <taxon>Tracheophyta</taxon>
        <taxon>Spermatophyta</taxon>
        <taxon>Magnoliopsida</taxon>
        <taxon>Proteales</taxon>
        <taxon>Proteaceae</taxon>
        <taxon>Protea</taxon>
    </lineage>
</organism>
<dbReference type="Pfam" id="PF07714">
    <property type="entry name" value="PK_Tyr_Ser-Thr"/>
    <property type="match status" value="1"/>
</dbReference>
<keyword evidence="4" id="KW-1185">Reference proteome</keyword>
<dbReference type="Gene3D" id="1.10.510.10">
    <property type="entry name" value="Transferase(Phosphotransferase) domain 1"/>
    <property type="match status" value="1"/>
</dbReference>
<accession>A0A9Q0GTA4</accession>
<dbReference type="InterPro" id="IPR051343">
    <property type="entry name" value="G-type_lectin_kinases/EP1-like"/>
</dbReference>
<dbReference type="GO" id="GO:0004672">
    <property type="term" value="F:protein kinase activity"/>
    <property type="evidence" value="ECO:0007669"/>
    <property type="project" value="InterPro"/>
</dbReference>
<sequence>MVDRLLFTLGKFEDGTSVAVKRSTADQQGDKFFEAEVAAIASVQHINLVRLFGYRYVAGGPRFLIYEYIRNGSLDAWIFPHGSKNSGLRGCLSWKLRYSVAIDVAKALAYCCERSCTAQLSGTS</sequence>
<comment type="caution">
    <text evidence="3">The sequence shown here is derived from an EMBL/GenBank/DDBJ whole genome shotgun (WGS) entry which is preliminary data.</text>
</comment>
<dbReference type="PANTHER" id="PTHR47976">
    <property type="entry name" value="G-TYPE LECTIN S-RECEPTOR-LIKE SERINE/THREONINE-PROTEIN KINASE SD2-5"/>
    <property type="match status" value="1"/>
</dbReference>
<dbReference type="Proteomes" id="UP001141806">
    <property type="component" value="Unassembled WGS sequence"/>
</dbReference>
<evidence type="ECO:0000313" key="4">
    <source>
        <dbReference type="Proteomes" id="UP001141806"/>
    </source>
</evidence>
<dbReference type="PANTHER" id="PTHR47976:SF115">
    <property type="entry name" value="RECEPTOR-LIKE SERINE_THREONINE-PROTEIN KINASE"/>
    <property type="match status" value="1"/>
</dbReference>
<keyword evidence="1" id="KW-0732">Signal</keyword>